<dbReference type="EMBL" id="QUBQ01000002">
    <property type="protein sequence ID" value="REK74741.1"/>
    <property type="molecule type" value="Genomic_DNA"/>
</dbReference>
<feature type="transmembrane region" description="Helical" evidence="1">
    <location>
        <begin position="224"/>
        <end position="250"/>
    </location>
</feature>
<evidence type="ECO:0000256" key="1">
    <source>
        <dbReference type="SAM" id="Phobius"/>
    </source>
</evidence>
<feature type="transmembrane region" description="Helical" evidence="1">
    <location>
        <begin position="159"/>
        <end position="177"/>
    </location>
</feature>
<dbReference type="OrthoDB" id="8481923at2"/>
<feature type="transmembrane region" description="Helical" evidence="1">
    <location>
        <begin position="53"/>
        <end position="74"/>
    </location>
</feature>
<gene>
    <name evidence="2" type="ORF">DX130_13805</name>
</gene>
<feature type="transmembrane region" description="Helical" evidence="1">
    <location>
        <begin position="198"/>
        <end position="218"/>
    </location>
</feature>
<proteinExistence type="predicted"/>
<reference evidence="2 3" key="1">
    <citation type="submission" date="2018-08" db="EMBL/GenBank/DDBJ databases">
        <title>Paenibacillus sp. M4BSY-1, whole genome shotgun sequence.</title>
        <authorList>
            <person name="Tuo L."/>
        </authorList>
    </citation>
    <scope>NUCLEOTIDE SEQUENCE [LARGE SCALE GENOMIC DNA]</scope>
    <source>
        <strain evidence="2 3">M4BSY-1</strain>
    </source>
</reference>
<keyword evidence="3" id="KW-1185">Reference proteome</keyword>
<comment type="caution">
    <text evidence="2">The sequence shown here is derived from an EMBL/GenBank/DDBJ whole genome shotgun (WGS) entry which is preliminary data.</text>
</comment>
<keyword evidence="1" id="KW-1133">Transmembrane helix</keyword>
<dbReference type="Pfam" id="PF13803">
    <property type="entry name" value="DUF4184"/>
    <property type="match status" value="1"/>
</dbReference>
<dbReference type="Proteomes" id="UP000261905">
    <property type="component" value="Unassembled WGS sequence"/>
</dbReference>
<keyword evidence="1" id="KW-0812">Transmembrane</keyword>
<accession>A0A371PFL4</accession>
<feature type="transmembrane region" description="Helical" evidence="1">
    <location>
        <begin position="109"/>
        <end position="129"/>
    </location>
</feature>
<sequence>MPFTFAHPLYAAPLKLVKPGMVSLTGLILGSLSPDFEYFIALEPYQTIGHSGLGLLIQAIPLSLLLALLFHYLIKAPLADHLPGFLGLSGKAKGIIDRYPWRMKRWGDWSIFLVSVVIGFATHVFLDAFTHYGGYFVVRWTILRETLFGFPVFKLLQHGLSLTGLAVFAIMALVWLRRPSSEDLRDIGRGRVSAKAKLLYWAIVGLTVVATSASKLLFSTSGNYIGMLVVSPISGFFLGLVLASICARLWRK</sequence>
<protein>
    <submittedName>
        <fullName evidence="2">DUF4184 family protein</fullName>
    </submittedName>
</protein>
<keyword evidence="1" id="KW-0472">Membrane</keyword>
<evidence type="ECO:0000313" key="3">
    <source>
        <dbReference type="Proteomes" id="UP000261905"/>
    </source>
</evidence>
<evidence type="ECO:0000313" key="2">
    <source>
        <dbReference type="EMBL" id="REK74741.1"/>
    </source>
</evidence>
<organism evidence="2 3">
    <name type="scientific">Paenibacillus paeoniae</name>
    <dbReference type="NCBI Taxonomy" id="2292705"/>
    <lineage>
        <taxon>Bacteria</taxon>
        <taxon>Bacillati</taxon>
        <taxon>Bacillota</taxon>
        <taxon>Bacilli</taxon>
        <taxon>Bacillales</taxon>
        <taxon>Paenibacillaceae</taxon>
        <taxon>Paenibacillus</taxon>
    </lineage>
</organism>
<dbReference type="InterPro" id="IPR025238">
    <property type="entry name" value="DUF4184"/>
</dbReference>
<dbReference type="AlphaFoldDB" id="A0A371PFL4"/>
<feature type="transmembrane region" description="Helical" evidence="1">
    <location>
        <begin position="20"/>
        <end position="41"/>
    </location>
</feature>
<dbReference type="RefSeq" id="WP_116046339.1">
    <property type="nucleotide sequence ID" value="NZ_QUBQ01000002.1"/>
</dbReference>
<name>A0A371PFL4_9BACL</name>